<dbReference type="InterPro" id="IPR013783">
    <property type="entry name" value="Ig-like_fold"/>
</dbReference>
<dbReference type="Gene3D" id="2.60.40.10">
    <property type="entry name" value="Immunoglobulins"/>
    <property type="match status" value="1"/>
</dbReference>
<evidence type="ECO:0000313" key="2">
    <source>
        <dbReference type="EMBL" id="AKJ94165.1"/>
    </source>
</evidence>
<dbReference type="OrthoDB" id="5780918at2"/>
<dbReference type="Proteomes" id="UP000064201">
    <property type="component" value="Chromosome"/>
</dbReference>
<sequence>MTLQYGKSRLLVPALLAASIGLIGCGGGGDGGGGGGNAPATGITVVPERFDFGVITEGNLDQVLPRKFIIRNEGTTSSNIGYIMLDQFEADQFSLLDHLGDNNACAPTPFSLAPGESCTVEVEFNPDEIGEFKTALFVQNDAPNVATVGGTLARVEGTYAEVDEIHVTVNQVHACAVNGPQAFVSVTDQERFPIRNLRKENFILEGLDPIYVRQVGENDAYIPLSLSIAMDYSGSITDFPEVVDNMEAGATLLVNEMKANDNADIIKYADDVEFMTTEFTSEKDILKAAIEASPGLDRDTAFYAATEEAIERFGTEGGTNDRKAVIALTDGEDTFVDDTEAALGDAIDQALGVDIPVFTIGFGPFIQESELKRLADGTGGLFYQPASDANLQQALLKVALLLFEYQYVIDFNLPVSYDRDSLDVTLTLEDSEPRFKDVELYSGTKAIPACP</sequence>
<evidence type="ECO:0000259" key="1">
    <source>
        <dbReference type="PROSITE" id="PS50234"/>
    </source>
</evidence>
<dbReference type="AlphaFoldDB" id="A0A0G3FYY7"/>
<protein>
    <recommendedName>
        <fullName evidence="1">VWFA domain-containing protein</fullName>
    </recommendedName>
</protein>
<dbReference type="InterPro" id="IPR036465">
    <property type="entry name" value="vWFA_dom_sf"/>
</dbReference>
<dbReference type="KEGG" id="tvr:TVD_01710"/>
<dbReference type="PROSITE" id="PS51257">
    <property type="entry name" value="PROKAR_LIPOPROTEIN"/>
    <property type="match status" value="1"/>
</dbReference>
<dbReference type="Pfam" id="PF13519">
    <property type="entry name" value="VWA_2"/>
    <property type="match status" value="1"/>
</dbReference>
<gene>
    <name evidence="2" type="ORF">TVD_01710</name>
</gene>
<dbReference type="InterPro" id="IPR002035">
    <property type="entry name" value="VWF_A"/>
</dbReference>
<dbReference type="EMBL" id="CP011367">
    <property type="protein sequence ID" value="AKJ94165.1"/>
    <property type="molecule type" value="Genomic_DNA"/>
</dbReference>
<organism evidence="2 3">
    <name type="scientific">Thioalkalivibrio versutus</name>
    <dbReference type="NCBI Taxonomy" id="106634"/>
    <lineage>
        <taxon>Bacteria</taxon>
        <taxon>Pseudomonadati</taxon>
        <taxon>Pseudomonadota</taxon>
        <taxon>Gammaproteobacteria</taxon>
        <taxon>Chromatiales</taxon>
        <taxon>Ectothiorhodospiraceae</taxon>
        <taxon>Thioalkalivibrio</taxon>
    </lineage>
</organism>
<dbReference type="CDD" id="cd00198">
    <property type="entry name" value="vWFA"/>
    <property type="match status" value="1"/>
</dbReference>
<keyword evidence="3" id="KW-1185">Reference proteome</keyword>
<dbReference type="Gene3D" id="3.40.50.410">
    <property type="entry name" value="von Willebrand factor, type A domain"/>
    <property type="match status" value="1"/>
</dbReference>
<feature type="domain" description="VWFA" evidence="1">
    <location>
        <begin position="225"/>
        <end position="398"/>
    </location>
</feature>
<dbReference type="PROSITE" id="PS50234">
    <property type="entry name" value="VWFA"/>
    <property type="match status" value="1"/>
</dbReference>
<accession>A0A0G3FYY7</accession>
<dbReference type="SUPFAM" id="SSF53300">
    <property type="entry name" value="vWA-like"/>
    <property type="match status" value="1"/>
</dbReference>
<dbReference type="PATRIC" id="fig|106634.4.peg.348"/>
<name>A0A0G3FYY7_9GAMM</name>
<reference evidence="2 3" key="1">
    <citation type="submission" date="2015-04" db="EMBL/GenBank/DDBJ databases">
        <title>Complete Sequence for the Genome of the Thioalkalivibrio versutus D301.</title>
        <authorList>
            <person name="Mu T."/>
            <person name="Zhou J."/>
            <person name="Xu X."/>
        </authorList>
    </citation>
    <scope>NUCLEOTIDE SEQUENCE [LARGE SCALE GENOMIC DNA]</scope>
    <source>
        <strain evidence="2 3">D301</strain>
    </source>
</reference>
<proteinExistence type="predicted"/>
<dbReference type="SMART" id="SM00327">
    <property type="entry name" value="VWA"/>
    <property type="match status" value="1"/>
</dbReference>
<evidence type="ECO:0000313" key="3">
    <source>
        <dbReference type="Proteomes" id="UP000064201"/>
    </source>
</evidence>
<dbReference type="STRING" id="106634.TVD_01710"/>
<dbReference type="RefSeq" id="WP_047250653.1">
    <property type="nucleotide sequence ID" value="NZ_CP011367.1"/>
</dbReference>